<dbReference type="SUPFAM" id="SSF47973">
    <property type="entry name" value="Ribosomal protein S7"/>
    <property type="match status" value="1"/>
</dbReference>
<dbReference type="EMBL" id="JAOTOJ010000002">
    <property type="protein sequence ID" value="KAK9406895.1"/>
    <property type="molecule type" value="Genomic_DNA"/>
</dbReference>
<dbReference type="Proteomes" id="UP001474421">
    <property type="component" value="Unassembled WGS sequence"/>
</dbReference>
<protein>
    <recommendedName>
        <fullName evidence="7">Small ribosomal subunit protein uS7m</fullName>
    </recommendedName>
    <alternativeName>
        <fullName evidence="8">28S ribosomal protein S7, mitochondrial</fullName>
    </alternativeName>
</protein>
<comment type="similarity">
    <text evidence="2">Belongs to the universal ribosomal protein uS7 family.</text>
</comment>
<feature type="domain" description="Small ribosomal subunit protein uS7" evidence="10">
    <location>
        <begin position="154"/>
        <end position="308"/>
    </location>
</feature>
<evidence type="ECO:0000256" key="8">
    <source>
        <dbReference type="ARBA" id="ARBA00041309"/>
    </source>
</evidence>
<organism evidence="11 12">
    <name type="scientific">Crotalus adamanteus</name>
    <name type="common">Eastern diamondback rattlesnake</name>
    <dbReference type="NCBI Taxonomy" id="8729"/>
    <lineage>
        <taxon>Eukaryota</taxon>
        <taxon>Metazoa</taxon>
        <taxon>Chordata</taxon>
        <taxon>Craniata</taxon>
        <taxon>Vertebrata</taxon>
        <taxon>Euteleostomi</taxon>
        <taxon>Lepidosauria</taxon>
        <taxon>Squamata</taxon>
        <taxon>Bifurcata</taxon>
        <taxon>Unidentata</taxon>
        <taxon>Episquamata</taxon>
        <taxon>Toxicofera</taxon>
        <taxon>Serpentes</taxon>
        <taxon>Colubroidea</taxon>
        <taxon>Viperidae</taxon>
        <taxon>Crotalinae</taxon>
        <taxon>Crotalus</taxon>
    </lineage>
</organism>
<evidence type="ECO:0000256" key="3">
    <source>
        <dbReference type="ARBA" id="ARBA00022946"/>
    </source>
</evidence>
<dbReference type="GO" id="GO:0006412">
    <property type="term" value="P:translation"/>
    <property type="evidence" value="ECO:0007669"/>
    <property type="project" value="InterPro"/>
</dbReference>
<evidence type="ECO:0000256" key="9">
    <source>
        <dbReference type="SAM" id="MobiDB-lite"/>
    </source>
</evidence>
<keyword evidence="4 11" id="KW-0689">Ribosomal protein</keyword>
<evidence type="ECO:0000256" key="6">
    <source>
        <dbReference type="ARBA" id="ARBA00023274"/>
    </source>
</evidence>
<evidence type="ECO:0000256" key="5">
    <source>
        <dbReference type="ARBA" id="ARBA00023128"/>
    </source>
</evidence>
<dbReference type="AlphaFoldDB" id="A0AAW1BXT8"/>
<dbReference type="InterPro" id="IPR036823">
    <property type="entry name" value="Ribosomal_uS7_dom_sf"/>
</dbReference>
<accession>A0AAW1BXT8</accession>
<keyword evidence="6" id="KW-0687">Ribonucleoprotein</keyword>
<comment type="caution">
    <text evidence="11">The sequence shown here is derived from an EMBL/GenBank/DDBJ whole genome shotgun (WGS) entry which is preliminary data.</text>
</comment>
<feature type="region of interest" description="Disordered" evidence="9">
    <location>
        <begin position="1"/>
        <end position="33"/>
    </location>
</feature>
<proteinExistence type="inferred from homology"/>
<evidence type="ECO:0000259" key="10">
    <source>
        <dbReference type="Pfam" id="PF00177"/>
    </source>
</evidence>
<evidence type="ECO:0000256" key="4">
    <source>
        <dbReference type="ARBA" id="ARBA00022980"/>
    </source>
</evidence>
<dbReference type="CDD" id="cd14870">
    <property type="entry name" value="uS7_Mitochondria_Mammalian"/>
    <property type="match status" value="1"/>
</dbReference>
<evidence type="ECO:0000313" key="12">
    <source>
        <dbReference type="Proteomes" id="UP001474421"/>
    </source>
</evidence>
<keyword evidence="12" id="KW-1185">Reference proteome</keyword>
<evidence type="ECO:0000256" key="1">
    <source>
        <dbReference type="ARBA" id="ARBA00004173"/>
    </source>
</evidence>
<keyword evidence="5" id="KW-0496">Mitochondrion</keyword>
<dbReference type="GO" id="GO:0005763">
    <property type="term" value="C:mitochondrial small ribosomal subunit"/>
    <property type="evidence" value="ECO:0007669"/>
    <property type="project" value="UniProtKB-ARBA"/>
</dbReference>
<gene>
    <name evidence="11" type="ORF">NXF25_005669</name>
</gene>
<evidence type="ECO:0000256" key="7">
    <source>
        <dbReference type="ARBA" id="ARBA00039306"/>
    </source>
</evidence>
<dbReference type="InterPro" id="IPR000235">
    <property type="entry name" value="Ribosomal_uS7"/>
</dbReference>
<dbReference type="InterPro" id="IPR023798">
    <property type="entry name" value="Ribosomal_uS7_dom"/>
</dbReference>
<dbReference type="FunFam" id="1.10.455.10:FF:000004">
    <property type="entry name" value="28S ribosomal protein S7, mitochondrial"/>
    <property type="match status" value="1"/>
</dbReference>
<evidence type="ECO:0000256" key="2">
    <source>
        <dbReference type="ARBA" id="ARBA00007151"/>
    </source>
</evidence>
<comment type="subcellular location">
    <subcellularLocation>
        <location evidence="1">Mitochondrion</location>
    </subcellularLocation>
</comment>
<reference evidence="11 12" key="1">
    <citation type="journal article" date="2024" name="Proc. Natl. Acad. Sci. U.S.A.">
        <title>The genetic regulatory architecture and epigenomic basis for age-related changes in rattlesnake venom.</title>
        <authorList>
            <person name="Hogan M.P."/>
            <person name="Holding M.L."/>
            <person name="Nystrom G.S."/>
            <person name="Colston T.J."/>
            <person name="Bartlett D.A."/>
            <person name="Mason A.J."/>
            <person name="Ellsworth S.A."/>
            <person name="Rautsaw R.M."/>
            <person name="Lawrence K.C."/>
            <person name="Strickland J.L."/>
            <person name="He B."/>
            <person name="Fraser P."/>
            <person name="Margres M.J."/>
            <person name="Gilbert D.M."/>
            <person name="Gibbs H.L."/>
            <person name="Parkinson C.L."/>
            <person name="Rokyta D.R."/>
        </authorList>
    </citation>
    <scope>NUCLEOTIDE SEQUENCE [LARGE SCALE GENOMIC DNA]</scope>
    <source>
        <strain evidence="11">DRR0105</strain>
    </source>
</reference>
<dbReference type="Pfam" id="PF00177">
    <property type="entry name" value="Ribosomal_S7"/>
    <property type="match status" value="1"/>
</dbReference>
<evidence type="ECO:0000313" key="11">
    <source>
        <dbReference type="EMBL" id="KAK9406895.1"/>
    </source>
</evidence>
<keyword evidence="3" id="KW-0809">Transit peptide</keyword>
<sequence>MLPAGSETPPPDQVTPRLRRADQAPPNPGEVGMGWEKIRVSSSRSALWRRAATALLPPSPSQAVLWEALDQALKGKMASPVVEKVGRLVQQLCGSRKLWLPGLTQVRWSRYSPAFIEPEVNKETYRKSLEEMPEEEKIKQQLKKTQPVKATKSNITSSVFYDPTISRFINMMMKGGNKILARSIMNQTLEAIKRKQLAKYHEADEEMKEKIECNPYKIFHQAIENCQPVIGLAGIIRGGKRYQVPTPLKISRRRFLAMDWMITECRENKHRRTFMPEKLSNELLEAFNNSGNVIKKKHELHKMAEANRAFAHYRWA</sequence>
<dbReference type="Gene3D" id="1.10.455.10">
    <property type="entry name" value="Ribosomal protein S7 domain"/>
    <property type="match status" value="1"/>
</dbReference>
<dbReference type="GO" id="GO:0005743">
    <property type="term" value="C:mitochondrial inner membrane"/>
    <property type="evidence" value="ECO:0007669"/>
    <property type="project" value="UniProtKB-ARBA"/>
</dbReference>
<dbReference type="PANTHER" id="PTHR11205">
    <property type="entry name" value="RIBOSOMAL PROTEIN S7"/>
    <property type="match status" value="1"/>
</dbReference>
<name>A0AAW1BXT8_CROAD</name>